<gene>
    <name evidence="2" type="ORF">X798_00714</name>
</gene>
<evidence type="ECO:0000313" key="2">
    <source>
        <dbReference type="EMBL" id="OZC12193.1"/>
    </source>
</evidence>
<sequence>MNNISHFVLFEVLAVIMSNHRNVIMKTRGVRLVYLYLQQPKEKLRKNYWKLFAISHLIFTNEKYLHIVIIAAPVQRAKPITTTITTTPPIKQNESPNDNTKGLFNATGQSRNTVK</sequence>
<feature type="non-terminal residue" evidence="2">
    <location>
        <position position="115"/>
    </location>
</feature>
<proteinExistence type="predicted"/>
<name>A0A238C3Z9_9BILA</name>
<dbReference type="Proteomes" id="UP000242913">
    <property type="component" value="Unassembled WGS sequence"/>
</dbReference>
<feature type="compositionally biased region" description="Polar residues" evidence="1">
    <location>
        <begin position="92"/>
        <end position="115"/>
    </location>
</feature>
<dbReference type="EMBL" id="KZ269978">
    <property type="protein sequence ID" value="OZC12193.1"/>
    <property type="molecule type" value="Genomic_DNA"/>
</dbReference>
<protein>
    <submittedName>
        <fullName evidence="2">Uncharacterized protein</fullName>
    </submittedName>
</protein>
<evidence type="ECO:0000256" key="1">
    <source>
        <dbReference type="SAM" id="MobiDB-lite"/>
    </source>
</evidence>
<accession>A0A238C3Z9</accession>
<evidence type="ECO:0000313" key="3">
    <source>
        <dbReference type="Proteomes" id="UP000242913"/>
    </source>
</evidence>
<feature type="region of interest" description="Disordered" evidence="1">
    <location>
        <begin position="83"/>
        <end position="115"/>
    </location>
</feature>
<reference evidence="2 3" key="1">
    <citation type="submission" date="2015-12" db="EMBL/GenBank/DDBJ databases">
        <title>Draft genome of the nematode, Onchocerca flexuosa.</title>
        <authorList>
            <person name="Mitreva M."/>
        </authorList>
    </citation>
    <scope>NUCLEOTIDE SEQUENCE [LARGE SCALE GENOMIC DNA]</scope>
    <source>
        <strain evidence="2">Red Deer</strain>
    </source>
</reference>
<organism evidence="2 3">
    <name type="scientific">Onchocerca flexuosa</name>
    <dbReference type="NCBI Taxonomy" id="387005"/>
    <lineage>
        <taxon>Eukaryota</taxon>
        <taxon>Metazoa</taxon>
        <taxon>Ecdysozoa</taxon>
        <taxon>Nematoda</taxon>
        <taxon>Chromadorea</taxon>
        <taxon>Rhabditida</taxon>
        <taxon>Spirurina</taxon>
        <taxon>Spiruromorpha</taxon>
        <taxon>Filarioidea</taxon>
        <taxon>Onchocercidae</taxon>
        <taxon>Onchocerca</taxon>
    </lineage>
</organism>
<keyword evidence="3" id="KW-1185">Reference proteome</keyword>
<dbReference type="AlphaFoldDB" id="A0A238C3Z9"/>